<proteinExistence type="predicted"/>
<accession>A0A2J6SFN3</accession>
<dbReference type="InterPro" id="IPR001128">
    <property type="entry name" value="Cyt_P450"/>
</dbReference>
<dbReference type="Gene3D" id="1.10.630.10">
    <property type="entry name" value="Cytochrome P450"/>
    <property type="match status" value="1"/>
</dbReference>
<dbReference type="GO" id="GO:0004497">
    <property type="term" value="F:monooxygenase activity"/>
    <property type="evidence" value="ECO:0007669"/>
    <property type="project" value="UniProtKB-KW"/>
</dbReference>
<evidence type="ECO:0000313" key="9">
    <source>
        <dbReference type="EMBL" id="PMD49563.1"/>
    </source>
</evidence>
<evidence type="ECO:0000256" key="8">
    <source>
        <dbReference type="PIRSR" id="PIRSR602401-1"/>
    </source>
</evidence>
<dbReference type="CDD" id="cd11051">
    <property type="entry name" value="CYP59-like"/>
    <property type="match status" value="1"/>
</dbReference>
<gene>
    <name evidence="9" type="ORF">K444DRAFT_549024</name>
</gene>
<dbReference type="PANTHER" id="PTHR24305">
    <property type="entry name" value="CYTOCHROME P450"/>
    <property type="match status" value="1"/>
</dbReference>
<dbReference type="GO" id="GO:0005506">
    <property type="term" value="F:iron ion binding"/>
    <property type="evidence" value="ECO:0007669"/>
    <property type="project" value="InterPro"/>
</dbReference>
<evidence type="ECO:0000256" key="5">
    <source>
        <dbReference type="ARBA" id="ARBA00023002"/>
    </source>
</evidence>
<keyword evidence="10" id="KW-1185">Reference proteome</keyword>
<dbReference type="GeneID" id="36584497"/>
<dbReference type="RefSeq" id="XP_024726467.1">
    <property type="nucleotide sequence ID" value="XM_024876418.1"/>
</dbReference>
<keyword evidence="6 8" id="KW-0408">Iron</keyword>
<keyword evidence="7 9" id="KW-0503">Monooxygenase</keyword>
<name>A0A2J6SFN3_9HELO</name>
<dbReference type="STRING" id="1095630.A0A2J6SFN3"/>
<evidence type="ECO:0000256" key="3">
    <source>
        <dbReference type="ARBA" id="ARBA00022617"/>
    </source>
</evidence>
<evidence type="ECO:0000256" key="6">
    <source>
        <dbReference type="ARBA" id="ARBA00023004"/>
    </source>
</evidence>
<organism evidence="9 10">
    <name type="scientific">Hyaloscypha bicolor E</name>
    <dbReference type="NCBI Taxonomy" id="1095630"/>
    <lineage>
        <taxon>Eukaryota</taxon>
        <taxon>Fungi</taxon>
        <taxon>Dikarya</taxon>
        <taxon>Ascomycota</taxon>
        <taxon>Pezizomycotina</taxon>
        <taxon>Leotiomycetes</taxon>
        <taxon>Helotiales</taxon>
        <taxon>Hyaloscyphaceae</taxon>
        <taxon>Hyaloscypha</taxon>
        <taxon>Hyaloscypha bicolor</taxon>
    </lineage>
</organism>
<dbReference type="InterPro" id="IPR002401">
    <property type="entry name" value="Cyt_P450_E_grp-I"/>
</dbReference>
<dbReference type="PRINTS" id="PR00385">
    <property type="entry name" value="P450"/>
</dbReference>
<dbReference type="Pfam" id="PF00067">
    <property type="entry name" value="p450"/>
    <property type="match status" value="1"/>
</dbReference>
<dbReference type="PANTHER" id="PTHR24305:SF107">
    <property type="entry name" value="P450, PUTATIVE (EUROFUNG)-RELATED"/>
    <property type="match status" value="1"/>
</dbReference>
<comment type="pathway">
    <text evidence="2">Secondary metabolite biosynthesis.</text>
</comment>
<protein>
    <submittedName>
        <fullName evidence="9">Sterigmatocystin biosynthesis P450 monooxygenase StcS</fullName>
    </submittedName>
</protein>
<dbReference type="OrthoDB" id="10029320at2759"/>
<dbReference type="PRINTS" id="PR00463">
    <property type="entry name" value="EP450I"/>
</dbReference>
<reference evidence="9 10" key="1">
    <citation type="submission" date="2016-04" db="EMBL/GenBank/DDBJ databases">
        <title>A degradative enzymes factory behind the ericoid mycorrhizal symbiosis.</title>
        <authorList>
            <consortium name="DOE Joint Genome Institute"/>
            <person name="Martino E."/>
            <person name="Morin E."/>
            <person name="Grelet G."/>
            <person name="Kuo A."/>
            <person name="Kohler A."/>
            <person name="Daghino S."/>
            <person name="Barry K."/>
            <person name="Choi C."/>
            <person name="Cichocki N."/>
            <person name="Clum A."/>
            <person name="Copeland A."/>
            <person name="Hainaut M."/>
            <person name="Haridas S."/>
            <person name="Labutti K."/>
            <person name="Lindquist E."/>
            <person name="Lipzen A."/>
            <person name="Khouja H.-R."/>
            <person name="Murat C."/>
            <person name="Ohm R."/>
            <person name="Olson A."/>
            <person name="Spatafora J."/>
            <person name="Veneault-Fourrey C."/>
            <person name="Henrissat B."/>
            <person name="Grigoriev I."/>
            <person name="Martin F."/>
            <person name="Perotto S."/>
        </authorList>
    </citation>
    <scope>NUCLEOTIDE SEQUENCE [LARGE SCALE GENOMIC DNA]</scope>
    <source>
        <strain evidence="9 10">E</strain>
    </source>
</reference>
<keyword evidence="4 8" id="KW-0479">Metal-binding</keyword>
<keyword evidence="5" id="KW-0560">Oxidoreductase</keyword>
<dbReference type="AlphaFoldDB" id="A0A2J6SFN3"/>
<keyword evidence="3 8" id="KW-0349">Heme</keyword>
<evidence type="ECO:0000256" key="7">
    <source>
        <dbReference type="ARBA" id="ARBA00023033"/>
    </source>
</evidence>
<evidence type="ECO:0000256" key="1">
    <source>
        <dbReference type="ARBA" id="ARBA00001971"/>
    </source>
</evidence>
<dbReference type="SUPFAM" id="SSF48264">
    <property type="entry name" value="Cytochrome P450"/>
    <property type="match status" value="1"/>
</dbReference>
<sequence>MQPVAPGHSFLFGHLLYLKTMLDKVPKDCHYTYVFGDIHREHFQKEGAFYLDLWPLSGVILGVFSPPMATATMVTNYNIATSRPDILRRFFKPIAGGLNMFDMSEPEWRPWRAVFTKGFNNEHFNSHLAGMIEEVKTYAETLRGLAGNGEMFYLDLVTLRFVMDMIGKTLLNTKLGAQKGYNTLADCMISQIRWHQAGAEVNPLGFLNFARMYMEWSNGRKMNQYIGKLLDERYEDYKNVPETVGSKAVIDLVLHAYLPKDAKTVPEKLDPDFRTFAIRQIRLFVFVGHDSTSSTICYCFHLLSKNPDALARIRAEHDSVFGTDVSAVSSLLILRPHLINSLPYTTGVIKETLRLFPPASAMRQGNQNVDLTDDQGNICPTDGAMVWVLHNRMQRSAKYWVRPDEFLPERWLVEPGHELYPVKNAWRPFEHGPRNCIAEGMVMTEIKLVLAHLAREFEFKDAYDEWDGLNPRKGPKTYRGERAYQIEQGAAHPAQNYPCRVSIRAA</sequence>
<dbReference type="GO" id="GO:0016705">
    <property type="term" value="F:oxidoreductase activity, acting on paired donors, with incorporation or reduction of molecular oxygen"/>
    <property type="evidence" value="ECO:0007669"/>
    <property type="project" value="InterPro"/>
</dbReference>
<dbReference type="InterPro" id="IPR050121">
    <property type="entry name" value="Cytochrome_P450_monoxygenase"/>
</dbReference>
<dbReference type="GO" id="GO:0020037">
    <property type="term" value="F:heme binding"/>
    <property type="evidence" value="ECO:0007669"/>
    <property type="project" value="InterPro"/>
</dbReference>
<evidence type="ECO:0000256" key="4">
    <source>
        <dbReference type="ARBA" id="ARBA00022723"/>
    </source>
</evidence>
<comment type="cofactor">
    <cofactor evidence="1 8">
        <name>heme</name>
        <dbReference type="ChEBI" id="CHEBI:30413"/>
    </cofactor>
</comment>
<dbReference type="InterPro" id="IPR036396">
    <property type="entry name" value="Cyt_P450_sf"/>
</dbReference>
<dbReference type="EMBL" id="KZ613920">
    <property type="protein sequence ID" value="PMD49563.1"/>
    <property type="molecule type" value="Genomic_DNA"/>
</dbReference>
<dbReference type="InParanoid" id="A0A2J6SFN3"/>
<feature type="binding site" description="axial binding residue" evidence="8">
    <location>
        <position position="436"/>
    </location>
    <ligand>
        <name>heme</name>
        <dbReference type="ChEBI" id="CHEBI:30413"/>
    </ligand>
    <ligandPart>
        <name>Fe</name>
        <dbReference type="ChEBI" id="CHEBI:18248"/>
    </ligandPart>
</feature>
<evidence type="ECO:0000256" key="2">
    <source>
        <dbReference type="ARBA" id="ARBA00005179"/>
    </source>
</evidence>
<dbReference type="Proteomes" id="UP000235371">
    <property type="component" value="Unassembled WGS sequence"/>
</dbReference>
<evidence type="ECO:0000313" key="10">
    <source>
        <dbReference type="Proteomes" id="UP000235371"/>
    </source>
</evidence>